<dbReference type="EMBL" id="JAAMPC010000010">
    <property type="protein sequence ID" value="KAG2287249.1"/>
    <property type="molecule type" value="Genomic_DNA"/>
</dbReference>
<dbReference type="Proteomes" id="UP000886595">
    <property type="component" value="Unassembled WGS sequence"/>
</dbReference>
<evidence type="ECO:0000313" key="1">
    <source>
        <dbReference type="EMBL" id="KAG2287249.1"/>
    </source>
</evidence>
<organism evidence="1 2">
    <name type="scientific">Brassica carinata</name>
    <name type="common">Ethiopian mustard</name>
    <name type="synonym">Abyssinian cabbage</name>
    <dbReference type="NCBI Taxonomy" id="52824"/>
    <lineage>
        <taxon>Eukaryota</taxon>
        <taxon>Viridiplantae</taxon>
        <taxon>Streptophyta</taxon>
        <taxon>Embryophyta</taxon>
        <taxon>Tracheophyta</taxon>
        <taxon>Spermatophyta</taxon>
        <taxon>Magnoliopsida</taxon>
        <taxon>eudicotyledons</taxon>
        <taxon>Gunneridae</taxon>
        <taxon>Pentapetalae</taxon>
        <taxon>rosids</taxon>
        <taxon>malvids</taxon>
        <taxon>Brassicales</taxon>
        <taxon>Brassicaceae</taxon>
        <taxon>Brassiceae</taxon>
        <taxon>Brassica</taxon>
    </lineage>
</organism>
<dbReference type="AlphaFoldDB" id="A0A8X7UQL8"/>
<keyword evidence="2" id="KW-1185">Reference proteome</keyword>
<accession>A0A8X7UQL8</accession>
<proteinExistence type="predicted"/>
<comment type="caution">
    <text evidence="1">The sequence shown here is derived from an EMBL/GenBank/DDBJ whole genome shotgun (WGS) entry which is preliminary data.</text>
</comment>
<gene>
    <name evidence="1" type="ORF">Bca52824_046853</name>
</gene>
<reference evidence="1 2" key="1">
    <citation type="submission" date="2020-02" db="EMBL/GenBank/DDBJ databases">
        <authorList>
            <person name="Ma Q."/>
            <person name="Huang Y."/>
            <person name="Song X."/>
            <person name="Pei D."/>
        </authorList>
    </citation>
    <scope>NUCLEOTIDE SEQUENCE [LARGE SCALE GENOMIC DNA]</scope>
    <source>
        <strain evidence="1">Sxm20200214</strain>
        <tissue evidence="1">Leaf</tissue>
    </source>
</reference>
<sequence>MRCYKGSSILATGHHPFFYKRPISSLPASFLLLPSLTQPETVSYQRIQARLIHDDPVKQSEDLSFYDLLGVTESVSLRKSNRRINSLLESIIPMFRRRIGSRNTQIGLLGFKKLTRLSRILAGEFSTTDICLWDSHFRSQDDAGIDTMRYIHIHILLPLRYPFLPRILTGFGYFAYFRDKTRKEIKKFRTSVWLYGLKLLREDNNNLIMSHSEIYPSDVDIIDYDIFVHIWTIEYYPQHFFF</sequence>
<name>A0A8X7UQL8_BRACI</name>
<evidence type="ECO:0000313" key="2">
    <source>
        <dbReference type="Proteomes" id="UP000886595"/>
    </source>
</evidence>
<protein>
    <submittedName>
        <fullName evidence="1">Uncharacterized protein</fullName>
    </submittedName>
</protein>